<feature type="non-terminal residue" evidence="1">
    <location>
        <position position="271"/>
    </location>
</feature>
<name>A0A6G0VQI1_APHCR</name>
<dbReference type="AlphaFoldDB" id="A0A6G0VQI1"/>
<reference evidence="1 2" key="1">
    <citation type="submission" date="2019-08" db="EMBL/GenBank/DDBJ databases">
        <title>Whole genome of Aphis craccivora.</title>
        <authorList>
            <person name="Voronova N.V."/>
            <person name="Shulinski R.S."/>
            <person name="Bandarenka Y.V."/>
            <person name="Zhorov D.G."/>
            <person name="Warner D."/>
        </authorList>
    </citation>
    <scope>NUCLEOTIDE SEQUENCE [LARGE SCALE GENOMIC DNA]</scope>
    <source>
        <strain evidence="1">180601</strain>
        <tissue evidence="1">Whole Body</tissue>
    </source>
</reference>
<sequence>MNFNDGLFDGCNSFSAELSDSFMLDNSNLSNALIELQSAATSNNPTPLLEDDKNSIQNLLNGWNMSYLFQTCVDEEAFRYINSRQIEKLLQKYPLGVHIKFEHNLKQWQNSNSLLARSSEPLPEFFLDKVLKRSTHGSMIINYYESNKNLNETCRNLLVDLIIASLFEKKRPMSTALTNHISDIIVGTFTTEIKEIYFERRGQRKCPKGKLYAKYFNKLRIIEEDAEILIASLKHDQSSWPDIEMIWAKTTGYRLNHLKTINFSPLEIHKT</sequence>
<organism evidence="1 2">
    <name type="scientific">Aphis craccivora</name>
    <name type="common">Cowpea aphid</name>
    <dbReference type="NCBI Taxonomy" id="307492"/>
    <lineage>
        <taxon>Eukaryota</taxon>
        <taxon>Metazoa</taxon>
        <taxon>Ecdysozoa</taxon>
        <taxon>Arthropoda</taxon>
        <taxon>Hexapoda</taxon>
        <taxon>Insecta</taxon>
        <taxon>Pterygota</taxon>
        <taxon>Neoptera</taxon>
        <taxon>Paraneoptera</taxon>
        <taxon>Hemiptera</taxon>
        <taxon>Sternorrhyncha</taxon>
        <taxon>Aphidomorpha</taxon>
        <taxon>Aphidoidea</taxon>
        <taxon>Aphididae</taxon>
        <taxon>Aphidini</taxon>
        <taxon>Aphis</taxon>
        <taxon>Aphis</taxon>
    </lineage>
</organism>
<evidence type="ECO:0000313" key="2">
    <source>
        <dbReference type="Proteomes" id="UP000478052"/>
    </source>
</evidence>
<gene>
    <name evidence="1" type="ORF">FWK35_00030577</name>
</gene>
<dbReference type="EMBL" id="VUJU01013200">
    <property type="protein sequence ID" value="KAF0705581.1"/>
    <property type="molecule type" value="Genomic_DNA"/>
</dbReference>
<dbReference type="Proteomes" id="UP000478052">
    <property type="component" value="Unassembled WGS sequence"/>
</dbReference>
<protein>
    <submittedName>
        <fullName evidence="1">Uncharacterized protein</fullName>
    </submittedName>
</protein>
<evidence type="ECO:0000313" key="1">
    <source>
        <dbReference type="EMBL" id="KAF0705581.1"/>
    </source>
</evidence>
<keyword evidence="2" id="KW-1185">Reference proteome</keyword>
<proteinExistence type="predicted"/>
<dbReference type="OrthoDB" id="6586540at2759"/>
<accession>A0A6G0VQI1</accession>
<comment type="caution">
    <text evidence="1">The sequence shown here is derived from an EMBL/GenBank/DDBJ whole genome shotgun (WGS) entry which is preliminary data.</text>
</comment>